<reference evidence="3" key="1">
    <citation type="submission" date="2023-07" db="EMBL/GenBank/DDBJ databases">
        <authorList>
            <consortium name="AG Swart"/>
            <person name="Singh M."/>
            <person name="Singh A."/>
            <person name="Seah K."/>
            <person name="Emmerich C."/>
        </authorList>
    </citation>
    <scope>NUCLEOTIDE SEQUENCE</scope>
    <source>
        <strain evidence="3">DP1</strain>
    </source>
</reference>
<dbReference type="SMART" id="SM00577">
    <property type="entry name" value="CPDc"/>
    <property type="match status" value="1"/>
</dbReference>
<dbReference type="InterPro" id="IPR011948">
    <property type="entry name" value="Dullard_phosphatase"/>
</dbReference>
<feature type="region of interest" description="Disordered" evidence="1">
    <location>
        <begin position="376"/>
        <end position="402"/>
    </location>
</feature>
<feature type="region of interest" description="Disordered" evidence="1">
    <location>
        <begin position="260"/>
        <end position="352"/>
    </location>
</feature>
<gene>
    <name evidence="3" type="ORF">ECRASSUSDP1_LOCUS2475</name>
</gene>
<proteinExistence type="predicted"/>
<feature type="region of interest" description="Disordered" evidence="1">
    <location>
        <begin position="496"/>
        <end position="515"/>
    </location>
</feature>
<comment type="caution">
    <text evidence="3">The sequence shown here is derived from an EMBL/GenBank/DDBJ whole genome shotgun (WGS) entry which is preliminary data.</text>
</comment>
<dbReference type="PROSITE" id="PS50969">
    <property type="entry name" value="FCP1"/>
    <property type="match status" value="1"/>
</dbReference>
<feature type="domain" description="FCP1 homology" evidence="2">
    <location>
        <begin position="71"/>
        <end position="229"/>
    </location>
</feature>
<dbReference type="InterPro" id="IPR050365">
    <property type="entry name" value="TIM50"/>
</dbReference>
<dbReference type="AlphaFoldDB" id="A0AAD1U315"/>
<dbReference type="PANTHER" id="PTHR12210">
    <property type="entry name" value="DULLARD PROTEIN PHOSPHATASE"/>
    <property type="match status" value="1"/>
</dbReference>
<feature type="compositionally biased region" description="Basic and acidic residues" evidence="1">
    <location>
        <begin position="295"/>
        <end position="305"/>
    </location>
</feature>
<dbReference type="FunFam" id="3.40.50.1000:FF:000093">
    <property type="entry name" value="NLI interacting factor-like phosphatase family protein"/>
    <property type="match status" value="1"/>
</dbReference>
<name>A0AAD1U315_EUPCR</name>
<accession>A0AAD1U315</accession>
<feature type="compositionally biased region" description="Polar residues" evidence="1">
    <location>
        <begin position="383"/>
        <end position="402"/>
    </location>
</feature>
<sequence length="595" mass="67062">MEIKKTKKAKLTPRTKEKLVLCKRTQKASLASMLVTQVQKGSSKPQLSPFVNPYINNQPKNKIVLPKQLKKDEGKKTLVLDLDETLVHSSFQPPGHYDLLLPVEIENQVCYVYVLKRPGVDDFLEEMAKHYELVIYTASLSKYANPLLDWLDPKKLCSHRLFREHCTFRSGIFVKDLDRLDRDLKGTIIIDNSPASYFLHPQCALPTTSWYDDMEDTELYSLAEVLEPLSKVEDVRDIIEAIVFEDKVLFNKASQILKGGKLGERSHSQNSHLRNPQSTSNDYMAGIDLSQQSGDLKEEEKDKADQNLSSKNEPALSYFKSFNSSIRKSRTGNNLGPRGGSQRNSHNDPDHLHFMPNVNSMKLHPSVAVKNGWVSKGDKETHIPNNDPLSHSTSKSIGKSQNKYATSSLGNYSEKSGSIKPLNSQIYFKKVDGKHSSVARTYRTKMKQDSSSLGRYNNLSNRNANEFRTVRRKRELMLFSVNKNGRNHKLENKFRTVNHSPEGSPGKRPQNVGYSKNHRNYLNKMVMKSSKSPGSILGNLGNQDGSLRITQIGSNTNHRASKMTRFTSSKNLPSFANLGALNESGKKDLKKPAGP</sequence>
<protein>
    <recommendedName>
        <fullName evidence="2">FCP1 homology domain-containing protein</fullName>
    </recommendedName>
</protein>
<dbReference type="InterPro" id="IPR004274">
    <property type="entry name" value="FCP1_dom"/>
</dbReference>
<evidence type="ECO:0000313" key="3">
    <source>
        <dbReference type="EMBL" id="CAI2361165.1"/>
    </source>
</evidence>
<dbReference type="InterPro" id="IPR023214">
    <property type="entry name" value="HAD_sf"/>
</dbReference>
<organism evidence="3 4">
    <name type="scientific">Euplotes crassus</name>
    <dbReference type="NCBI Taxonomy" id="5936"/>
    <lineage>
        <taxon>Eukaryota</taxon>
        <taxon>Sar</taxon>
        <taxon>Alveolata</taxon>
        <taxon>Ciliophora</taxon>
        <taxon>Intramacronucleata</taxon>
        <taxon>Spirotrichea</taxon>
        <taxon>Hypotrichia</taxon>
        <taxon>Euplotida</taxon>
        <taxon>Euplotidae</taxon>
        <taxon>Moneuplotes</taxon>
    </lineage>
</organism>
<evidence type="ECO:0000313" key="4">
    <source>
        <dbReference type="Proteomes" id="UP001295684"/>
    </source>
</evidence>
<feature type="compositionally biased region" description="Basic and acidic residues" evidence="1">
    <location>
        <begin position="584"/>
        <end position="595"/>
    </location>
</feature>
<dbReference type="Gene3D" id="3.40.50.1000">
    <property type="entry name" value="HAD superfamily/HAD-like"/>
    <property type="match status" value="1"/>
</dbReference>
<keyword evidence="4" id="KW-1185">Reference proteome</keyword>
<dbReference type="CDD" id="cd07521">
    <property type="entry name" value="HAD_FCP1-like"/>
    <property type="match status" value="1"/>
</dbReference>
<dbReference type="GO" id="GO:0016791">
    <property type="term" value="F:phosphatase activity"/>
    <property type="evidence" value="ECO:0007669"/>
    <property type="project" value="InterPro"/>
</dbReference>
<dbReference type="Pfam" id="PF03031">
    <property type="entry name" value="NIF"/>
    <property type="match status" value="1"/>
</dbReference>
<evidence type="ECO:0000259" key="2">
    <source>
        <dbReference type="PROSITE" id="PS50969"/>
    </source>
</evidence>
<dbReference type="EMBL" id="CAMPGE010002365">
    <property type="protein sequence ID" value="CAI2361165.1"/>
    <property type="molecule type" value="Genomic_DNA"/>
</dbReference>
<feature type="compositionally biased region" description="Polar residues" evidence="1">
    <location>
        <begin position="565"/>
        <end position="574"/>
    </location>
</feature>
<dbReference type="Proteomes" id="UP001295684">
    <property type="component" value="Unassembled WGS sequence"/>
</dbReference>
<dbReference type="NCBIfam" id="TIGR02251">
    <property type="entry name" value="HIF-SF_euk"/>
    <property type="match status" value="1"/>
</dbReference>
<feature type="compositionally biased region" description="Polar residues" evidence="1">
    <location>
        <begin position="320"/>
        <end position="334"/>
    </location>
</feature>
<feature type="region of interest" description="Disordered" evidence="1">
    <location>
        <begin position="565"/>
        <end position="595"/>
    </location>
</feature>
<evidence type="ECO:0000256" key="1">
    <source>
        <dbReference type="SAM" id="MobiDB-lite"/>
    </source>
</evidence>
<dbReference type="SUPFAM" id="SSF56784">
    <property type="entry name" value="HAD-like"/>
    <property type="match status" value="1"/>
</dbReference>
<feature type="compositionally biased region" description="Polar residues" evidence="1">
    <location>
        <begin position="268"/>
        <end position="282"/>
    </location>
</feature>
<dbReference type="InterPro" id="IPR036412">
    <property type="entry name" value="HAD-like_sf"/>
</dbReference>